<dbReference type="EMBL" id="FRDA01000026">
    <property type="protein sequence ID" value="SHN30261.1"/>
    <property type="molecule type" value="Genomic_DNA"/>
</dbReference>
<evidence type="ECO:0000313" key="1">
    <source>
        <dbReference type="EMBL" id="SHN30261.1"/>
    </source>
</evidence>
<dbReference type="OrthoDB" id="6896393at2"/>
<dbReference type="AlphaFoldDB" id="A0A1M7QHP2"/>
<gene>
    <name evidence="1" type="ORF">SAMN05216593_12630</name>
</gene>
<dbReference type="RefSeq" id="WP_073173063.1">
    <property type="nucleotide sequence ID" value="NZ_FRDA01000026.1"/>
</dbReference>
<accession>A0A1M7QHP2</accession>
<reference evidence="1 2" key="1">
    <citation type="submission" date="2016-11" db="EMBL/GenBank/DDBJ databases">
        <authorList>
            <person name="Jaros S."/>
            <person name="Januszkiewicz K."/>
            <person name="Wedrychowicz H."/>
        </authorList>
    </citation>
    <scope>NUCLEOTIDE SEQUENCE [LARGE SCALE GENOMIC DNA]</scope>
    <source>
        <strain evidence="1 2">LMG 26898</strain>
    </source>
</reference>
<name>A0A1M7QHP2_9PSED</name>
<protein>
    <submittedName>
        <fullName evidence="1">Uncharacterized protein</fullName>
    </submittedName>
</protein>
<proteinExistence type="predicted"/>
<evidence type="ECO:0000313" key="2">
    <source>
        <dbReference type="Proteomes" id="UP000183983"/>
    </source>
</evidence>
<organism evidence="1 2">
    <name type="scientific">Pseudomonas asturiensis</name>
    <dbReference type="NCBI Taxonomy" id="1190415"/>
    <lineage>
        <taxon>Bacteria</taxon>
        <taxon>Pseudomonadati</taxon>
        <taxon>Pseudomonadota</taxon>
        <taxon>Gammaproteobacteria</taxon>
        <taxon>Pseudomonadales</taxon>
        <taxon>Pseudomonadaceae</taxon>
        <taxon>Pseudomonas</taxon>
    </lineage>
</organism>
<dbReference type="Proteomes" id="UP000183983">
    <property type="component" value="Unassembled WGS sequence"/>
</dbReference>
<sequence>MTLQTRNWTARLVTAPGAEPLFCVDGIVTVGNTAVEPKLVVSPLQDRSHGLKLELVLEDKYMGLQVINEKHVLYRQAGGAQIPNVTVWYQGEELVHIEQVSVTG</sequence>